<keyword evidence="7" id="KW-0762">Sugar transport</keyword>
<evidence type="ECO:0000256" key="7">
    <source>
        <dbReference type="ARBA" id="ARBA00023047"/>
    </source>
</evidence>
<dbReference type="HOGENOM" id="CLU_060703_1_0_0"/>
<dbReference type="GO" id="GO:0015774">
    <property type="term" value="P:polysaccharide transport"/>
    <property type="evidence" value="ECO:0007669"/>
    <property type="project" value="UniProtKB-KW"/>
</dbReference>
<proteinExistence type="inferred from homology"/>
<organism evidence="11 12">
    <name type="scientific">Nitrospina gracilis (strain 3/211)</name>
    <dbReference type="NCBI Taxonomy" id="1266370"/>
    <lineage>
        <taxon>Bacteria</taxon>
        <taxon>Pseudomonadati</taxon>
        <taxon>Nitrospinota/Tectimicrobiota group</taxon>
        <taxon>Nitrospinota</taxon>
        <taxon>Nitrospinia</taxon>
        <taxon>Nitrospinales</taxon>
        <taxon>Nitrospinaceae</taxon>
        <taxon>Nitrospina</taxon>
    </lineage>
</organism>
<feature type="transmembrane region" description="Helical" evidence="9">
    <location>
        <begin position="71"/>
        <end position="93"/>
    </location>
</feature>
<dbReference type="Pfam" id="PF01061">
    <property type="entry name" value="ABC2_membrane"/>
    <property type="match status" value="1"/>
</dbReference>
<evidence type="ECO:0000256" key="1">
    <source>
        <dbReference type="ARBA" id="ARBA00004651"/>
    </source>
</evidence>
<evidence type="ECO:0000259" key="10">
    <source>
        <dbReference type="PROSITE" id="PS51012"/>
    </source>
</evidence>
<dbReference type="PROSITE" id="PS51012">
    <property type="entry name" value="ABC_TM2"/>
    <property type="match status" value="1"/>
</dbReference>
<dbReference type="InParanoid" id="M1Z9D6"/>
<evidence type="ECO:0000256" key="8">
    <source>
        <dbReference type="ARBA" id="ARBA00023136"/>
    </source>
</evidence>
<dbReference type="InterPro" id="IPR013525">
    <property type="entry name" value="ABC2_TM"/>
</dbReference>
<keyword evidence="3 9" id="KW-0813">Transport</keyword>
<dbReference type="PANTHER" id="PTHR30413">
    <property type="entry name" value="INNER MEMBRANE TRANSPORT PERMEASE"/>
    <property type="match status" value="1"/>
</dbReference>
<dbReference type="PROSITE" id="PS51257">
    <property type="entry name" value="PROKAR_LIPOPROTEIN"/>
    <property type="match status" value="1"/>
</dbReference>
<evidence type="ECO:0000256" key="9">
    <source>
        <dbReference type="RuleBase" id="RU361157"/>
    </source>
</evidence>
<feature type="transmembrane region" description="Helical" evidence="9">
    <location>
        <begin position="183"/>
        <end position="201"/>
    </location>
</feature>
<feature type="domain" description="ABC transmembrane type-2" evidence="10">
    <location>
        <begin position="39"/>
        <end position="262"/>
    </location>
</feature>
<feature type="transmembrane region" description="Helical" evidence="9">
    <location>
        <begin position="38"/>
        <end position="59"/>
    </location>
</feature>
<evidence type="ECO:0000256" key="4">
    <source>
        <dbReference type="ARBA" id="ARBA00022475"/>
    </source>
</evidence>
<evidence type="ECO:0000313" key="12">
    <source>
        <dbReference type="Proteomes" id="UP000011704"/>
    </source>
</evidence>
<evidence type="ECO:0000256" key="5">
    <source>
        <dbReference type="ARBA" id="ARBA00022692"/>
    </source>
</evidence>
<keyword evidence="5 9" id="KW-0812">Transmembrane</keyword>
<reference evidence="11 12" key="1">
    <citation type="journal article" date="2013" name="Front. Microbiol.">
        <title>The genome of Nitrospina gracilis illuminates the metabolism and evolution of the major marine nitrite oxidizer.</title>
        <authorList>
            <person name="Luecker S."/>
            <person name="Nowka B."/>
            <person name="Rattei T."/>
            <person name="Spieck E."/>
            <person name="and Daims H."/>
        </authorList>
    </citation>
    <scope>NUCLEOTIDE SEQUENCE [LARGE SCALE GENOMIC DNA]</scope>
    <source>
        <strain evidence="11 12">3/211</strain>
    </source>
</reference>
<evidence type="ECO:0000256" key="3">
    <source>
        <dbReference type="ARBA" id="ARBA00022448"/>
    </source>
</evidence>
<evidence type="ECO:0000256" key="6">
    <source>
        <dbReference type="ARBA" id="ARBA00022989"/>
    </source>
</evidence>
<protein>
    <recommendedName>
        <fullName evidence="9">Transport permease protein</fullName>
    </recommendedName>
</protein>
<feature type="transmembrane region" description="Helical" evidence="9">
    <location>
        <begin position="114"/>
        <end position="140"/>
    </location>
</feature>
<feature type="transmembrane region" description="Helical" evidence="9">
    <location>
        <begin position="242"/>
        <end position="259"/>
    </location>
</feature>
<comment type="subcellular location">
    <subcellularLocation>
        <location evidence="1 9">Cell membrane</location>
        <topology evidence="1 9">Multi-pass membrane protein</topology>
    </subcellularLocation>
</comment>
<dbReference type="OrthoDB" id="9794365at2"/>
<dbReference type="Proteomes" id="UP000011704">
    <property type="component" value="Unassembled WGS sequence"/>
</dbReference>
<keyword evidence="6 9" id="KW-1133">Transmembrane helix</keyword>
<dbReference type="GO" id="GO:0015920">
    <property type="term" value="P:lipopolysaccharide transport"/>
    <property type="evidence" value="ECO:0007669"/>
    <property type="project" value="TreeGrafter"/>
</dbReference>
<dbReference type="PANTHER" id="PTHR30413:SF10">
    <property type="entry name" value="CAPSULE POLYSACCHARIDE EXPORT INNER-MEMBRANE PROTEIN CTRC"/>
    <property type="match status" value="1"/>
</dbReference>
<keyword evidence="8 9" id="KW-0472">Membrane</keyword>
<accession>M1Z9D6</accession>
<dbReference type="GO" id="GO:0005886">
    <property type="term" value="C:plasma membrane"/>
    <property type="evidence" value="ECO:0007669"/>
    <property type="project" value="UniProtKB-SubCell"/>
</dbReference>
<dbReference type="STRING" id="1266370.NITGR_170028"/>
<dbReference type="InterPro" id="IPR047817">
    <property type="entry name" value="ABC2_TM_bact-type"/>
</dbReference>
<keyword evidence="12" id="KW-1185">Reference proteome</keyword>
<dbReference type="RefSeq" id="WP_005006523.1">
    <property type="nucleotide sequence ID" value="NZ_HG422173.1"/>
</dbReference>
<sequence>MTKAWRLFTQYLSTVYACRNTIKALTVREIKVRYVGSLGGLAWSIIHPLVIILVYWMVFSVGFKIQPSSNIPFIVAFLCGFIPWSLFNETLMANTQAIIKNTHLATKVVFPTEVLPLVNFLASLITHGIMLVILLGVMIFNGISPTFYNLQFLYYLLPLTIFILGLSWITSALNVFYRDVGQVILALLNLWFWLTPIVWMLEMMPEPYSFYLKLNPMVHVVEGYRNSFLHGVPFWQHPGAEIYLWGCSILFFVLGGWVFRRLKWEFAEVL</sequence>
<dbReference type="GO" id="GO:0140359">
    <property type="term" value="F:ABC-type transporter activity"/>
    <property type="evidence" value="ECO:0007669"/>
    <property type="project" value="InterPro"/>
</dbReference>
<evidence type="ECO:0000313" key="11">
    <source>
        <dbReference type="EMBL" id="CCQ89771.1"/>
    </source>
</evidence>
<gene>
    <name evidence="11" type="ORF">NITGR_170028</name>
</gene>
<dbReference type="AlphaFoldDB" id="M1Z9D6"/>
<comment type="caution">
    <text evidence="11">The sequence shown here is derived from an EMBL/GenBank/DDBJ whole genome shotgun (WGS) entry which is preliminary data.</text>
</comment>
<comment type="similarity">
    <text evidence="2 9">Belongs to the ABC-2 integral membrane protein family.</text>
</comment>
<evidence type="ECO:0000256" key="2">
    <source>
        <dbReference type="ARBA" id="ARBA00007783"/>
    </source>
</evidence>
<keyword evidence="4 9" id="KW-1003">Cell membrane</keyword>
<feature type="transmembrane region" description="Helical" evidence="9">
    <location>
        <begin position="152"/>
        <end position="176"/>
    </location>
</feature>
<name>M1Z9D6_NITG3</name>
<keyword evidence="7" id="KW-0625">Polysaccharide transport</keyword>
<dbReference type="EMBL" id="CAQJ01000019">
    <property type="protein sequence ID" value="CCQ89771.1"/>
    <property type="molecule type" value="Genomic_DNA"/>
</dbReference>